<evidence type="ECO:0008006" key="3">
    <source>
        <dbReference type="Google" id="ProtNLM"/>
    </source>
</evidence>
<dbReference type="EMBL" id="PDOF01000002">
    <property type="protein sequence ID" value="PYZ96406.1"/>
    <property type="molecule type" value="Genomic_DNA"/>
</dbReference>
<dbReference type="Proteomes" id="UP000248066">
    <property type="component" value="Unassembled WGS sequence"/>
</dbReference>
<proteinExistence type="predicted"/>
<dbReference type="AlphaFoldDB" id="A0A2W0H6Q4"/>
<comment type="caution">
    <text evidence="1">The sequence shown here is derived from an EMBL/GenBank/DDBJ whole genome shotgun (WGS) entry which is preliminary data.</text>
</comment>
<organism evidence="1 2">
    <name type="scientific">Alteribacter lacisalsi</name>
    <dbReference type="NCBI Taxonomy" id="2045244"/>
    <lineage>
        <taxon>Bacteria</taxon>
        <taxon>Bacillati</taxon>
        <taxon>Bacillota</taxon>
        <taxon>Bacilli</taxon>
        <taxon>Bacillales</taxon>
        <taxon>Bacillaceae</taxon>
        <taxon>Alteribacter</taxon>
    </lineage>
</organism>
<dbReference type="Gene3D" id="3.40.1350.10">
    <property type="match status" value="1"/>
</dbReference>
<reference evidence="1 2" key="1">
    <citation type="submission" date="2017-10" db="EMBL/GenBank/DDBJ databases">
        <title>Bacillus sp. nov., a halophilic bacterium isolated from a Yangshapao Lake.</title>
        <authorList>
            <person name="Wang H."/>
        </authorList>
    </citation>
    <scope>NUCLEOTIDE SEQUENCE [LARGE SCALE GENOMIC DNA]</scope>
    <source>
        <strain evidence="1 2">YSP-3</strain>
    </source>
</reference>
<evidence type="ECO:0000313" key="1">
    <source>
        <dbReference type="EMBL" id="PYZ96406.1"/>
    </source>
</evidence>
<protein>
    <recommendedName>
        <fullName evidence="3">RAMA domain-containing protein</fullName>
    </recommendedName>
</protein>
<dbReference type="GO" id="GO:0003676">
    <property type="term" value="F:nucleic acid binding"/>
    <property type="evidence" value="ECO:0007669"/>
    <property type="project" value="InterPro"/>
</dbReference>
<gene>
    <name evidence="1" type="ORF">CR205_11825</name>
</gene>
<dbReference type="RefSeq" id="WP_110520063.1">
    <property type="nucleotide sequence ID" value="NZ_PDOF01000002.1"/>
</dbReference>
<dbReference type="OrthoDB" id="570199at2"/>
<keyword evidence="2" id="KW-1185">Reference proteome</keyword>
<dbReference type="InterPro" id="IPR011856">
    <property type="entry name" value="tRNA_endonuc-like_dom_sf"/>
</dbReference>
<name>A0A2W0H6Q4_9BACI</name>
<accession>A0A2W0H6Q4</accession>
<sequence length="332" mass="37831">MYKIRGNDVETLEPATFSELGMSENDIEELLRLNISMLHDEEESLLVVGKQVRNEKQGRSDLTAVDQNGNIVLIEIKRDRRDIEHRKEAFEFQAIRYAASYATIKDPDELVEKVYTPYLANYYKKEGQGDLTYSELGARKLTEFLVENGSEQTFNLKQRIMLVASDFDEQTLSAVAWLNSNGVEISCLKLIPYQIDGSTYIYVDKLLPIMDYGDYYVNISVKSGGLQLPTSKKKDISRRSLPKIDKLLEWGAVHDGDILKARGREEEGVLLPNGKIRSNGEEVSLQSWLQGIFGWSSVQTYHFTIHKESGKSLGEIRAAFMEQLEKESIIKE</sequence>
<evidence type="ECO:0000313" key="2">
    <source>
        <dbReference type="Proteomes" id="UP000248066"/>
    </source>
</evidence>